<keyword evidence="3" id="KW-1185">Reference proteome</keyword>
<name>A0A7J7C0B7_TRIWF</name>
<reference evidence="2 3" key="1">
    <citation type="journal article" date="2020" name="Nat. Commun.">
        <title>Genome of Tripterygium wilfordii and identification of cytochrome P450 involved in triptolide biosynthesis.</title>
        <authorList>
            <person name="Tu L."/>
            <person name="Su P."/>
            <person name="Zhang Z."/>
            <person name="Gao L."/>
            <person name="Wang J."/>
            <person name="Hu T."/>
            <person name="Zhou J."/>
            <person name="Zhang Y."/>
            <person name="Zhao Y."/>
            <person name="Liu Y."/>
            <person name="Song Y."/>
            <person name="Tong Y."/>
            <person name="Lu Y."/>
            <person name="Yang J."/>
            <person name="Xu C."/>
            <person name="Jia M."/>
            <person name="Peters R.J."/>
            <person name="Huang L."/>
            <person name="Gao W."/>
        </authorList>
    </citation>
    <scope>NUCLEOTIDE SEQUENCE [LARGE SCALE GENOMIC DNA]</scope>
    <source>
        <strain evidence="3">cv. XIE 37</strain>
        <tissue evidence="2">Leaf</tissue>
    </source>
</reference>
<organism evidence="2 3">
    <name type="scientific">Tripterygium wilfordii</name>
    <name type="common">Thunder God vine</name>
    <dbReference type="NCBI Taxonomy" id="458696"/>
    <lineage>
        <taxon>Eukaryota</taxon>
        <taxon>Viridiplantae</taxon>
        <taxon>Streptophyta</taxon>
        <taxon>Embryophyta</taxon>
        <taxon>Tracheophyta</taxon>
        <taxon>Spermatophyta</taxon>
        <taxon>Magnoliopsida</taxon>
        <taxon>eudicotyledons</taxon>
        <taxon>Gunneridae</taxon>
        <taxon>Pentapetalae</taxon>
        <taxon>rosids</taxon>
        <taxon>fabids</taxon>
        <taxon>Celastrales</taxon>
        <taxon>Celastraceae</taxon>
        <taxon>Tripterygium</taxon>
    </lineage>
</organism>
<proteinExistence type="predicted"/>
<evidence type="ECO:0000313" key="2">
    <source>
        <dbReference type="EMBL" id="KAF5727574.1"/>
    </source>
</evidence>
<evidence type="ECO:0000259" key="1">
    <source>
        <dbReference type="Pfam" id="PF08472"/>
    </source>
</evidence>
<dbReference type="Pfam" id="PF08472">
    <property type="entry name" value="S6PP_C"/>
    <property type="match status" value="1"/>
</dbReference>
<accession>A0A7J7C0B7</accession>
<dbReference type="AlphaFoldDB" id="A0A7J7C0B7"/>
<protein>
    <recommendedName>
        <fullName evidence="1">Sucrose-phosphatase C-terminal domain-containing protein</fullName>
    </recommendedName>
</protein>
<sequence length="102" mass="11591">MSNAKDNPNLIHATKRCASGIIQAMGYFSLGPNVSLRGITDLKKCKPGIFNPSYEVVKFYLLYERWQRAEVEKSEQYVENLKLIFREFLSIPQGLSDLCTSA</sequence>
<dbReference type="InterPro" id="IPR013679">
    <property type="entry name" value="SPP_C"/>
</dbReference>
<dbReference type="Proteomes" id="UP000593562">
    <property type="component" value="Unassembled WGS sequence"/>
</dbReference>
<gene>
    <name evidence="2" type="ORF">HS088_TW22G01270</name>
</gene>
<dbReference type="EMBL" id="JAAARO010000022">
    <property type="protein sequence ID" value="KAF5727574.1"/>
    <property type="molecule type" value="Genomic_DNA"/>
</dbReference>
<dbReference type="GO" id="GO:0005986">
    <property type="term" value="P:sucrose biosynthetic process"/>
    <property type="evidence" value="ECO:0007669"/>
    <property type="project" value="InterPro"/>
</dbReference>
<dbReference type="GO" id="GO:0050307">
    <property type="term" value="F:sucrose-phosphate phosphatase activity"/>
    <property type="evidence" value="ECO:0007669"/>
    <property type="project" value="InterPro"/>
</dbReference>
<feature type="domain" description="Sucrose-phosphatase C-terminal" evidence="1">
    <location>
        <begin position="52"/>
        <end position="86"/>
    </location>
</feature>
<dbReference type="InParanoid" id="A0A7J7C0B7"/>
<evidence type="ECO:0000313" key="3">
    <source>
        <dbReference type="Proteomes" id="UP000593562"/>
    </source>
</evidence>
<dbReference type="PANTHER" id="PTHR46521">
    <property type="entry name" value="SUCROSE-PHOSPHATASE 2-RELATED"/>
    <property type="match status" value="1"/>
</dbReference>
<dbReference type="InterPro" id="IPR051518">
    <property type="entry name" value="Sucrose_Phosphatase"/>
</dbReference>
<comment type="caution">
    <text evidence="2">The sequence shown here is derived from an EMBL/GenBank/DDBJ whole genome shotgun (WGS) entry which is preliminary data.</text>
</comment>
<dbReference type="PANTHER" id="PTHR46521:SF8">
    <property type="entry name" value="SUCROSE-PHOSPHATASE 3A-RELATED"/>
    <property type="match status" value="1"/>
</dbReference>